<feature type="compositionally biased region" description="Polar residues" evidence="7">
    <location>
        <begin position="976"/>
        <end position="993"/>
    </location>
</feature>
<accession>A0A8H7EA43</accession>
<reference evidence="9" key="1">
    <citation type="submission" date="2020-02" db="EMBL/GenBank/DDBJ databases">
        <authorList>
            <person name="Palmer J.M."/>
        </authorList>
    </citation>
    <scope>NUCLEOTIDE SEQUENCE</scope>
    <source>
        <strain evidence="9">EPUS1.4</strain>
        <tissue evidence="9">Thallus</tissue>
    </source>
</reference>
<organism evidence="9 10">
    <name type="scientific">Endocarpon pusillum</name>
    <dbReference type="NCBI Taxonomy" id="364733"/>
    <lineage>
        <taxon>Eukaryota</taxon>
        <taxon>Fungi</taxon>
        <taxon>Dikarya</taxon>
        <taxon>Ascomycota</taxon>
        <taxon>Pezizomycotina</taxon>
        <taxon>Eurotiomycetes</taxon>
        <taxon>Chaetothyriomycetidae</taxon>
        <taxon>Verrucariales</taxon>
        <taxon>Verrucariaceae</taxon>
        <taxon>Endocarpon</taxon>
    </lineage>
</organism>
<feature type="compositionally biased region" description="Polar residues" evidence="7">
    <location>
        <begin position="475"/>
        <end position="492"/>
    </location>
</feature>
<dbReference type="InterPro" id="IPR051492">
    <property type="entry name" value="Dynamin-Rho_GEF"/>
</dbReference>
<feature type="compositionally biased region" description="Polar residues" evidence="7">
    <location>
        <begin position="1119"/>
        <end position="1129"/>
    </location>
</feature>
<dbReference type="InterPro" id="IPR001331">
    <property type="entry name" value="GDS_CDC24_CS"/>
</dbReference>
<protein>
    <recommendedName>
        <fullName evidence="3">Dynamin-binding protein</fullName>
    </recommendedName>
    <alternativeName>
        <fullName evidence="6">Scaffold protein Tuba</fullName>
    </alternativeName>
</protein>
<feature type="region of interest" description="Disordered" evidence="7">
    <location>
        <begin position="1788"/>
        <end position="1812"/>
    </location>
</feature>
<dbReference type="FunFam" id="1.20.900.10:FF:000053">
    <property type="entry name" value="Rho guanyl nucleotide exchange factor, putative"/>
    <property type="match status" value="1"/>
</dbReference>
<feature type="compositionally biased region" description="Polar residues" evidence="7">
    <location>
        <begin position="889"/>
        <end position="906"/>
    </location>
</feature>
<dbReference type="GO" id="GO:0005085">
    <property type="term" value="F:guanyl-nucleotide exchange factor activity"/>
    <property type="evidence" value="ECO:0007669"/>
    <property type="project" value="UniProtKB-KW"/>
</dbReference>
<dbReference type="PROSITE" id="PS00741">
    <property type="entry name" value="DH_1"/>
    <property type="match status" value="1"/>
</dbReference>
<feature type="compositionally biased region" description="Polar residues" evidence="7">
    <location>
        <begin position="452"/>
        <end position="464"/>
    </location>
</feature>
<feature type="region of interest" description="Disordered" evidence="7">
    <location>
        <begin position="1"/>
        <end position="44"/>
    </location>
</feature>
<feature type="compositionally biased region" description="Polar residues" evidence="7">
    <location>
        <begin position="1788"/>
        <end position="1806"/>
    </location>
</feature>
<dbReference type="EMBL" id="JAACFV010000002">
    <property type="protein sequence ID" value="KAF7514165.1"/>
    <property type="molecule type" value="Genomic_DNA"/>
</dbReference>
<feature type="compositionally biased region" description="Polar residues" evidence="7">
    <location>
        <begin position="705"/>
        <end position="718"/>
    </location>
</feature>
<feature type="compositionally biased region" description="Polar residues" evidence="7">
    <location>
        <begin position="554"/>
        <end position="564"/>
    </location>
</feature>
<dbReference type="Pfam" id="PF00621">
    <property type="entry name" value="RhoGEF"/>
    <property type="match status" value="1"/>
</dbReference>
<proteinExistence type="predicted"/>
<dbReference type="SMART" id="SM00325">
    <property type="entry name" value="RhoGEF"/>
    <property type="match status" value="1"/>
</dbReference>
<feature type="compositionally biased region" description="Low complexity" evidence="7">
    <location>
        <begin position="128"/>
        <end position="145"/>
    </location>
</feature>
<evidence type="ECO:0000256" key="6">
    <source>
        <dbReference type="ARBA" id="ARBA00032587"/>
    </source>
</evidence>
<evidence type="ECO:0000256" key="1">
    <source>
        <dbReference type="ARBA" id="ARBA00004282"/>
    </source>
</evidence>
<feature type="region of interest" description="Disordered" evidence="7">
    <location>
        <begin position="1322"/>
        <end position="1357"/>
    </location>
</feature>
<feature type="region of interest" description="Disordered" evidence="7">
    <location>
        <begin position="1037"/>
        <end position="1156"/>
    </location>
</feature>
<dbReference type="GO" id="GO:0031991">
    <property type="term" value="P:regulation of actomyosin contractile ring contraction"/>
    <property type="evidence" value="ECO:0007669"/>
    <property type="project" value="TreeGrafter"/>
</dbReference>
<feature type="domain" description="DH" evidence="8">
    <location>
        <begin position="1242"/>
        <end position="1471"/>
    </location>
</feature>
<dbReference type="InterPro" id="IPR004148">
    <property type="entry name" value="BAR_dom"/>
</dbReference>
<evidence type="ECO:0000313" key="10">
    <source>
        <dbReference type="Proteomes" id="UP000606974"/>
    </source>
</evidence>
<feature type="compositionally biased region" description="Polar residues" evidence="7">
    <location>
        <begin position="1076"/>
        <end position="1086"/>
    </location>
</feature>
<comment type="caution">
    <text evidence="9">The sequence shown here is derived from an EMBL/GenBank/DDBJ whole genome shotgun (WGS) entry which is preliminary data.</text>
</comment>
<dbReference type="Gene3D" id="1.20.900.10">
    <property type="entry name" value="Dbl homology (DH) domain"/>
    <property type="match status" value="1"/>
</dbReference>
<feature type="compositionally biased region" description="Basic and acidic residues" evidence="7">
    <location>
        <begin position="97"/>
        <end position="107"/>
    </location>
</feature>
<keyword evidence="4" id="KW-0344">Guanine-nucleotide releasing factor</keyword>
<dbReference type="GO" id="GO:0005795">
    <property type="term" value="C:Golgi stack"/>
    <property type="evidence" value="ECO:0007669"/>
    <property type="project" value="UniProtKB-SubCell"/>
</dbReference>
<keyword evidence="5" id="KW-0965">Cell junction</keyword>
<keyword evidence="10" id="KW-1185">Reference proteome</keyword>
<feature type="compositionally biased region" description="Polar residues" evidence="7">
    <location>
        <begin position="763"/>
        <end position="772"/>
    </location>
</feature>
<name>A0A8H7EA43_9EURO</name>
<evidence type="ECO:0000256" key="7">
    <source>
        <dbReference type="SAM" id="MobiDB-lite"/>
    </source>
</evidence>
<feature type="compositionally biased region" description="Basic and acidic residues" evidence="7">
    <location>
        <begin position="873"/>
        <end position="882"/>
    </location>
</feature>
<feature type="region of interest" description="Disordered" evidence="7">
    <location>
        <begin position="840"/>
        <end position="908"/>
    </location>
</feature>
<feature type="compositionally biased region" description="Basic and acidic residues" evidence="7">
    <location>
        <begin position="652"/>
        <end position="664"/>
    </location>
</feature>
<dbReference type="CDD" id="cd00160">
    <property type="entry name" value="RhoGEF"/>
    <property type="match status" value="1"/>
</dbReference>
<feature type="region of interest" description="Disordered" evidence="7">
    <location>
        <begin position="616"/>
        <end position="679"/>
    </location>
</feature>
<comment type="subcellular location">
    <subcellularLocation>
        <location evidence="1">Cell junction</location>
    </subcellularLocation>
    <subcellularLocation>
        <location evidence="2">Golgi apparatus</location>
        <location evidence="2">Golgi stack</location>
    </subcellularLocation>
</comment>
<evidence type="ECO:0000259" key="8">
    <source>
        <dbReference type="PROSITE" id="PS50010"/>
    </source>
</evidence>
<evidence type="ECO:0000256" key="4">
    <source>
        <dbReference type="ARBA" id="ARBA00022658"/>
    </source>
</evidence>
<evidence type="ECO:0000256" key="2">
    <source>
        <dbReference type="ARBA" id="ARBA00004348"/>
    </source>
</evidence>
<dbReference type="GO" id="GO:0035556">
    <property type="term" value="P:intracellular signal transduction"/>
    <property type="evidence" value="ECO:0007669"/>
    <property type="project" value="InterPro"/>
</dbReference>
<evidence type="ECO:0000313" key="9">
    <source>
        <dbReference type="EMBL" id="KAF7514165.1"/>
    </source>
</evidence>
<gene>
    <name evidence="9" type="ORF">GJ744_004490</name>
</gene>
<feature type="compositionally biased region" description="Polar residues" evidence="7">
    <location>
        <begin position="397"/>
        <end position="415"/>
    </location>
</feature>
<dbReference type="PROSITE" id="PS50010">
    <property type="entry name" value="DH_2"/>
    <property type="match status" value="1"/>
</dbReference>
<dbReference type="InterPro" id="IPR035899">
    <property type="entry name" value="DBL_dom_sf"/>
</dbReference>
<dbReference type="Gene3D" id="1.20.1270.60">
    <property type="entry name" value="Arfaptin homology (AH) domain/BAR domain"/>
    <property type="match status" value="1"/>
</dbReference>
<feature type="region of interest" description="Disordered" evidence="7">
    <location>
        <begin position="1218"/>
        <end position="1239"/>
    </location>
</feature>
<feature type="compositionally biased region" description="Low complexity" evidence="7">
    <location>
        <begin position="1927"/>
        <end position="1961"/>
    </location>
</feature>
<feature type="compositionally biased region" description="Polar residues" evidence="7">
    <location>
        <begin position="1895"/>
        <end position="1909"/>
    </location>
</feature>
<feature type="region of interest" description="Disordered" evidence="7">
    <location>
        <begin position="201"/>
        <end position="314"/>
    </location>
</feature>
<feature type="region of interest" description="Disordered" evidence="7">
    <location>
        <begin position="339"/>
        <end position="564"/>
    </location>
</feature>
<dbReference type="Pfam" id="PF03114">
    <property type="entry name" value="BAR"/>
    <property type="match status" value="1"/>
</dbReference>
<evidence type="ECO:0000256" key="5">
    <source>
        <dbReference type="ARBA" id="ARBA00022949"/>
    </source>
</evidence>
<feature type="region of interest" description="Disordered" evidence="7">
    <location>
        <begin position="78"/>
        <end position="169"/>
    </location>
</feature>
<sequence length="2038" mass="224394">MASSDLGRNRYPVDHHHRPKQEEFDDQLLTRPVSTSSGNSQFFDDTTLYLPATTYTNPGRHSRSKLSISTNLGARPVKPFYGQLDGPADEEVSEASPDPHEYYRSLHDPFAAGTVGQNNQHDRVRTARSNNVSKRKSSLSSVRSNGAPTQNTSRTDIRQPYQASPSSQFREGALISARSKASLTSLDKPRQASFQDLVARFDRGGGSQSGQTKVETGNGSRNISPTASFGNSDGSSRNVSLSKKGQTKTRSAAHRPSQDSVNSSKHKTSPIAYQSPANRRESVDLAVGRTASRSVTDLGPSHSKAPRRPLFGEVVSSNPTKGIFSYGISQPVLRRGSVDSPMHSPNSMFPKSAMDSEANLSATSPDAWYRGFKPPPNAGTSGCHDDGTESQHRRAQSDVSAMQRSMQSEPSQIQDMMQRKFPAEAVNPNAGVGSRRNSQSRIPVRRRHSHASDSATSAPNSRTSAAPAGYATHQGDLSSTPMSPPDASQASGSPRRKANPPTRTDSPNNAPARGTRNRAGQQDQKSPLLRANIIAPPPKISPQLRSSRPRIPLSNASTTSSRAKTIERLSTIQKQNRDLPSSIPRSRRPPELENVDLEARRRKITQAFNKTIRENAQKEKVAADRRRRARERAQVEEAAQRNDSTRTIRPADVFRRQSVDKDAGPEEVEGGGDVFRTPGEEFTASEKSLGVADYPVSAHRIIDTAQENGESGEGNDSPTLGRPSVFRSRLGSRSDSPSEANDLPPLSAVTADTDGTLFDNEPQIEQTEPGSVSGTVLSHIMNLRDLSPADSPPMSDNGSEQAEKESIQIMLRNTTYYDHTESPGQEPETEHDQQTFLTEEKLDQDKMEQCSSTSSWTSSIRERSSIEGLGEPTVEKSPDHSIQRRNRHSPFSTKSNRGGSVGSQSAAEADAYKSVSRVLEKESSTTSVNRNHFGDIYQKILEQSPDLARQGGWDTQRVTELCLQEIDRSKYERLSKVSSPFKRSQETSHQVSASPRPESVAPEKYVQGHKYRASLNNAEDFAFTSPSIVDWMQFAAADSPTEDREGTAPPLPPKDSKASSARDGGLTPKAEHNSERSSVGLNTHIRSPSKTPLSPTPAPPRPPSHSPPPASHLSRSMDESSATFVQSPSVYDDTPHSSNFPHKSLSPQPPPVPRRITSLSRMASPYNFPEGILSTSKDSMIATSGSYPSERPSLERPNLERLNLERLNLERLNLERPSLEDPTLDSASQRASPSPEQKRVIRRKHVIKELVDTEASFGRDMSVVDDIYKGTSSSCLDLSAEDVKILFGNSAQIVKFSIDFLDSLKQAAKSVYTMPKSQRFQSQRASRAASASTLATTTSDDQAGTETEQPTEFEKDHRTHIGEAFKNNLGAMEKVYTVYLKNHDAANRKLQSLQQSATVEIWLKECRQYAADLTNAWDLDSLLVKPVQRLLKYPLLLGQLLESTPEDHPDREAIKDALRELTEISVRINDMKKHSELVEQGLKRNRKESDVRGGISKVINRQTEKLKQNVGVSKVVEDREYAQVRDRYAENLAHLIVVREDVRTYMSVASRTTQRFHELALAVDGWIDVGHTNYPEKESRWRQFGMIVRELVAVAIPEHIGAIQKVVVDPMTAAAKMLETLSKDPKGLIQKRDKKSIDYARWKNMKDRGEKIDKKTSDRMEEWEALNREAKDRMLKLIDLTGHLAQGCLRSYVQIQSTWQMIWQRKLAAVVGVSTPDVSKIAKEWQEDFDYHEAQALSLGICNGSLVSEVVNLVTFATPISNFDGASSPRQPSWNGAGKRSFSINSDASPNFSTEFTPRHSGSFTASPMAETYDRASHSLPATRMRGVSAASGPSTVSEIVLRNGSTTALNNTANQGASIHRPSTSAGSSGHRSPRPPRLSLDAPSPTLGAIKPKTTTARPDSGSTFYSANGGRAPGSETLSPSPIPHTTTDSTTSDVFSSALPMSESPFTTTPSTTATSTHNEDRRIDVLFLAASVYEFNIDRSRREAGFPYLTYVTGEIFDVIAERGELWLARNQDDPEKQIGWIWNKHFAKLTET</sequence>
<feature type="compositionally biased region" description="Low complexity" evidence="7">
    <location>
        <begin position="1322"/>
        <end position="1342"/>
    </location>
</feature>
<feature type="region of interest" description="Disordered" evidence="7">
    <location>
        <begin position="1849"/>
        <end position="1962"/>
    </location>
</feature>
<feature type="compositionally biased region" description="Polar residues" evidence="7">
    <location>
        <begin position="1849"/>
        <end position="1872"/>
    </location>
</feature>
<dbReference type="SUPFAM" id="SSF48065">
    <property type="entry name" value="DBL homology domain (DH-domain)"/>
    <property type="match status" value="1"/>
</dbReference>
<dbReference type="PANTHER" id="PTHR22834:SF20">
    <property type="entry name" value="SH3 DOMAIN-CONTAINING PROTEIN"/>
    <property type="match status" value="1"/>
</dbReference>
<feature type="compositionally biased region" description="Polar residues" evidence="7">
    <location>
        <begin position="32"/>
        <end position="44"/>
    </location>
</feature>
<dbReference type="Proteomes" id="UP000606974">
    <property type="component" value="Unassembled WGS sequence"/>
</dbReference>
<feature type="region of interest" description="Disordered" evidence="7">
    <location>
        <begin position="705"/>
        <end position="772"/>
    </location>
</feature>
<feature type="compositionally biased region" description="Basic and acidic residues" evidence="7">
    <location>
        <begin position="631"/>
        <end position="646"/>
    </location>
</feature>
<dbReference type="InterPro" id="IPR027267">
    <property type="entry name" value="AH/BAR_dom_sf"/>
</dbReference>
<feature type="compositionally biased region" description="Polar residues" evidence="7">
    <location>
        <begin position="1225"/>
        <end position="1235"/>
    </location>
</feature>
<feature type="region of interest" description="Disordered" evidence="7">
    <location>
        <begin position="976"/>
        <end position="1002"/>
    </location>
</feature>
<dbReference type="SUPFAM" id="SSF103657">
    <property type="entry name" value="BAR/IMD domain-like"/>
    <property type="match status" value="1"/>
</dbReference>
<dbReference type="InterPro" id="IPR000219">
    <property type="entry name" value="DH_dom"/>
</dbReference>
<evidence type="ECO:0000256" key="3">
    <source>
        <dbReference type="ARBA" id="ARBA00018186"/>
    </source>
</evidence>
<dbReference type="GO" id="GO:0032955">
    <property type="term" value="P:regulation of division septum assembly"/>
    <property type="evidence" value="ECO:0007669"/>
    <property type="project" value="TreeGrafter"/>
</dbReference>
<dbReference type="PANTHER" id="PTHR22834">
    <property type="entry name" value="NUCLEAR FUSION PROTEIN FUS2"/>
    <property type="match status" value="1"/>
</dbReference>
<feature type="compositionally biased region" description="Pro residues" evidence="7">
    <location>
        <begin position="1094"/>
        <end position="1110"/>
    </location>
</feature>
<dbReference type="OrthoDB" id="10256089at2759"/>
<feature type="compositionally biased region" description="Polar residues" evidence="7">
    <location>
        <begin position="209"/>
        <end position="244"/>
    </location>
</feature>
<feature type="compositionally biased region" description="Basic and acidic residues" evidence="7">
    <location>
        <begin position="383"/>
        <end position="396"/>
    </location>
</feature>